<accession>A0AAD5WQJ9</accession>
<dbReference type="AlphaFoldDB" id="A0AAD5WQJ9"/>
<dbReference type="EMBL" id="JAKWBI020000189">
    <property type="protein sequence ID" value="KAJ2899755.1"/>
    <property type="molecule type" value="Genomic_DNA"/>
</dbReference>
<reference evidence="1" key="1">
    <citation type="submission" date="2022-07" db="EMBL/GenBank/DDBJ databases">
        <title>Draft genome sequence of Zalerion maritima ATCC 34329, a (micro)plastics degrading marine fungus.</title>
        <authorList>
            <person name="Paco A."/>
            <person name="Goncalves M.F.M."/>
            <person name="Rocha-Santos T.A.P."/>
            <person name="Alves A."/>
        </authorList>
    </citation>
    <scope>NUCLEOTIDE SEQUENCE</scope>
    <source>
        <strain evidence="1">ATCC 34329</strain>
    </source>
</reference>
<evidence type="ECO:0000313" key="2">
    <source>
        <dbReference type="Proteomes" id="UP001201980"/>
    </source>
</evidence>
<sequence>MEDANEPIDTVQRGTINTTLGGLPEVLPQCPDQRGNPPAVRRTPGWFLDGHDLDQKRVAGITQGIAVHVLLCRETDLGGKFGQVLIYKLHQPVHCPRPVRDGHFPRDLSGLSEAEESAETLGLSDVNNISEVLGHFIIPF</sequence>
<keyword evidence="2" id="KW-1185">Reference proteome</keyword>
<organism evidence="1 2">
    <name type="scientific">Zalerion maritima</name>
    <dbReference type="NCBI Taxonomy" id="339359"/>
    <lineage>
        <taxon>Eukaryota</taxon>
        <taxon>Fungi</taxon>
        <taxon>Dikarya</taxon>
        <taxon>Ascomycota</taxon>
        <taxon>Pezizomycotina</taxon>
        <taxon>Sordariomycetes</taxon>
        <taxon>Lulworthiomycetidae</taxon>
        <taxon>Lulworthiales</taxon>
        <taxon>Lulworthiaceae</taxon>
        <taxon>Zalerion</taxon>
    </lineage>
</organism>
<name>A0AAD5WQJ9_9PEZI</name>
<dbReference type="Proteomes" id="UP001201980">
    <property type="component" value="Unassembled WGS sequence"/>
</dbReference>
<protein>
    <submittedName>
        <fullName evidence="1">Uncharacterized protein</fullName>
    </submittedName>
</protein>
<evidence type="ECO:0000313" key="1">
    <source>
        <dbReference type="EMBL" id="KAJ2899755.1"/>
    </source>
</evidence>
<gene>
    <name evidence="1" type="ORF">MKZ38_002829</name>
</gene>
<comment type="caution">
    <text evidence="1">The sequence shown here is derived from an EMBL/GenBank/DDBJ whole genome shotgun (WGS) entry which is preliminary data.</text>
</comment>
<proteinExistence type="predicted"/>